<evidence type="ECO:0000256" key="4">
    <source>
        <dbReference type="ARBA" id="ARBA00022592"/>
    </source>
</evidence>
<keyword evidence="4 8" id="KW-0592">Phosphate transport</keyword>
<feature type="transmembrane region" description="Helical" evidence="8">
    <location>
        <begin position="103"/>
        <end position="121"/>
    </location>
</feature>
<feature type="transmembrane region" description="Helical" evidence="8">
    <location>
        <begin position="642"/>
        <end position="667"/>
    </location>
</feature>
<feature type="compositionally biased region" description="Pro residues" evidence="9">
    <location>
        <begin position="422"/>
        <end position="431"/>
    </location>
</feature>
<keyword evidence="3 8" id="KW-0813">Transport</keyword>
<comment type="caution">
    <text evidence="10">The sequence shown here is derived from an EMBL/GenBank/DDBJ whole genome shotgun (WGS) entry which is preliminary data.</text>
</comment>
<feature type="transmembrane region" description="Helical" evidence="8">
    <location>
        <begin position="583"/>
        <end position="604"/>
    </location>
</feature>
<feature type="compositionally biased region" description="Basic residues" evidence="9">
    <location>
        <begin position="323"/>
        <end position="339"/>
    </location>
</feature>
<evidence type="ECO:0000256" key="5">
    <source>
        <dbReference type="ARBA" id="ARBA00022692"/>
    </source>
</evidence>
<dbReference type="GO" id="GO:0035435">
    <property type="term" value="P:phosphate ion transmembrane transport"/>
    <property type="evidence" value="ECO:0007669"/>
    <property type="project" value="TreeGrafter"/>
</dbReference>
<feature type="transmembrane region" description="Helical" evidence="8">
    <location>
        <begin position="157"/>
        <end position="182"/>
    </location>
</feature>
<evidence type="ECO:0000256" key="8">
    <source>
        <dbReference type="RuleBase" id="RU363058"/>
    </source>
</evidence>
<keyword evidence="11" id="KW-1185">Reference proteome</keyword>
<evidence type="ECO:0000256" key="9">
    <source>
        <dbReference type="SAM" id="MobiDB-lite"/>
    </source>
</evidence>
<evidence type="ECO:0000256" key="7">
    <source>
        <dbReference type="ARBA" id="ARBA00023136"/>
    </source>
</evidence>
<keyword evidence="7 8" id="KW-0472">Membrane</keyword>
<dbReference type="Pfam" id="PF01384">
    <property type="entry name" value="PHO4"/>
    <property type="match status" value="1"/>
</dbReference>
<name>A0A1W0XA95_HYPEX</name>
<feature type="transmembrane region" description="Helical" evidence="8">
    <location>
        <begin position="61"/>
        <end position="83"/>
    </location>
</feature>
<proteinExistence type="inferred from homology"/>
<feature type="transmembrane region" description="Helical" evidence="8">
    <location>
        <begin position="202"/>
        <end position="222"/>
    </location>
</feature>
<feature type="transmembrane region" description="Helical" evidence="8">
    <location>
        <begin position="21"/>
        <end position="41"/>
    </location>
</feature>
<dbReference type="Proteomes" id="UP000192578">
    <property type="component" value="Unassembled WGS sequence"/>
</dbReference>
<dbReference type="EMBL" id="MTYJ01000006">
    <property type="protein sequence ID" value="OQV24455.1"/>
    <property type="molecule type" value="Genomic_DNA"/>
</dbReference>
<keyword evidence="6 8" id="KW-1133">Transmembrane helix</keyword>
<feature type="region of interest" description="Disordered" evidence="9">
    <location>
        <begin position="414"/>
        <end position="436"/>
    </location>
</feature>
<protein>
    <recommendedName>
        <fullName evidence="8">Phosphate transporter</fullName>
    </recommendedName>
</protein>
<dbReference type="InterPro" id="IPR001204">
    <property type="entry name" value="Phos_transporter"/>
</dbReference>
<reference evidence="11" key="1">
    <citation type="submission" date="2017-01" db="EMBL/GenBank/DDBJ databases">
        <title>Comparative genomics of anhydrobiosis in the tardigrade Hypsibius dujardini.</title>
        <authorList>
            <person name="Yoshida Y."/>
            <person name="Koutsovoulos G."/>
            <person name="Laetsch D."/>
            <person name="Stevens L."/>
            <person name="Kumar S."/>
            <person name="Horikawa D."/>
            <person name="Ishino K."/>
            <person name="Komine S."/>
            <person name="Tomita M."/>
            <person name="Blaxter M."/>
            <person name="Arakawa K."/>
        </authorList>
    </citation>
    <scope>NUCLEOTIDE SEQUENCE [LARGE SCALE GENOMIC DNA]</scope>
    <source>
        <strain evidence="11">Z151</strain>
    </source>
</reference>
<evidence type="ECO:0000256" key="6">
    <source>
        <dbReference type="ARBA" id="ARBA00022989"/>
    </source>
</evidence>
<comment type="similarity">
    <text evidence="2 8">Belongs to the inorganic phosphate transporter (PiT) (TC 2.A.20) family.</text>
</comment>
<feature type="region of interest" description="Disordered" evidence="9">
    <location>
        <begin position="316"/>
        <end position="346"/>
    </location>
</feature>
<keyword evidence="5 8" id="KW-0812">Transmembrane</keyword>
<feature type="transmembrane region" description="Helical" evidence="8">
    <location>
        <begin position="554"/>
        <end position="571"/>
    </location>
</feature>
<evidence type="ECO:0000313" key="11">
    <source>
        <dbReference type="Proteomes" id="UP000192578"/>
    </source>
</evidence>
<dbReference type="AlphaFoldDB" id="A0A1W0XA95"/>
<feature type="transmembrane region" description="Helical" evidence="8">
    <location>
        <begin position="610"/>
        <end position="630"/>
    </location>
</feature>
<dbReference type="PANTHER" id="PTHR11101:SF80">
    <property type="entry name" value="PHOSPHATE TRANSPORTER"/>
    <property type="match status" value="1"/>
</dbReference>
<dbReference type="GO" id="GO:0016020">
    <property type="term" value="C:membrane"/>
    <property type="evidence" value="ECO:0007669"/>
    <property type="project" value="UniProtKB-SubCell"/>
</dbReference>
<evidence type="ECO:0000256" key="2">
    <source>
        <dbReference type="ARBA" id="ARBA00009916"/>
    </source>
</evidence>
<evidence type="ECO:0000256" key="3">
    <source>
        <dbReference type="ARBA" id="ARBA00022448"/>
    </source>
</evidence>
<dbReference type="GO" id="GO:0005315">
    <property type="term" value="F:phosphate transmembrane transporter activity"/>
    <property type="evidence" value="ECO:0007669"/>
    <property type="project" value="InterPro"/>
</dbReference>
<feature type="transmembrane region" description="Helical" evidence="8">
    <location>
        <begin position="229"/>
        <end position="253"/>
    </location>
</feature>
<dbReference type="OrthoDB" id="260807at2759"/>
<comment type="subcellular location">
    <subcellularLocation>
        <location evidence="1 8">Membrane</location>
        <topology evidence="1 8">Multi-pass membrane protein</topology>
    </subcellularLocation>
</comment>
<accession>A0A1W0XA95</accession>
<evidence type="ECO:0000313" key="10">
    <source>
        <dbReference type="EMBL" id="OQV24455.1"/>
    </source>
</evidence>
<evidence type="ECO:0000256" key="1">
    <source>
        <dbReference type="ARBA" id="ARBA00004141"/>
    </source>
</evidence>
<organism evidence="10 11">
    <name type="scientific">Hypsibius exemplaris</name>
    <name type="common">Freshwater tardigrade</name>
    <dbReference type="NCBI Taxonomy" id="2072580"/>
    <lineage>
        <taxon>Eukaryota</taxon>
        <taxon>Metazoa</taxon>
        <taxon>Ecdysozoa</taxon>
        <taxon>Tardigrada</taxon>
        <taxon>Eutardigrada</taxon>
        <taxon>Parachela</taxon>
        <taxon>Hypsibioidea</taxon>
        <taxon>Hypsibiidae</taxon>
        <taxon>Hypsibius</taxon>
    </lineage>
</organism>
<gene>
    <name evidence="10" type="ORF">BV898_01519</name>
</gene>
<feature type="compositionally biased region" description="Basic and acidic residues" evidence="9">
    <location>
        <begin position="470"/>
        <end position="488"/>
    </location>
</feature>
<sequence>MPYSSLHPFLNSAAVTPMYEWDLLWIVVVGFIIAFFMAFTVGANDVANSFGPTVGSKVLSLRWACGLAVVCESLGAVLLGNRVSDTIWKEMVDISMYRGQEKVLLFGYISSLCGATIWLCIATILKIPVSGTHAIIAATVGFSLVKQGQQGIYWIRVIRIVASWFISPAFAGVVSGALFILLRRFVLEAEDPVTPALRAVPFFYGLTVFINVTSVFMHGTIIPGVVEKIPWWGVLFISSTMGLITGIAMQLFYVPYQRKRIAIHSTALRMEDMILARSQIRMHAPSITSEQMSMSIRAGMHEIHSSPELFAQPARIPGIPGSRKMRRTHSTNSRSKRRYKPEITSRNSLSAVERSEFLAAINVTETVIDELTPQAQVESITTEIEECAEVLLANSKEFRCSRVAKAQCPTKSTCLKKTQKETPPPPPPPPEVDANSGDAHSGGICVFCPYCPFRPKKAVPTPVPTPIRTSDAERGSDLTKVAKNEQRRRQSSRPGYSENNFGVSAIFSSLQIVTAIFTAFGHGGNDVSNAIGPLSGIWTIFTSEKFLDQARTPIWLLCFGALGMSCGLCILGRRVMETVGSGLSTVLPTSGFCIGLGTAFTVLISSEVGLPISTTHCIVGSVISVGWLRSQTEVNWRLLWKIILGWAITMPVAAGCSAAIMALLSLVA</sequence>
<comment type="function">
    <text evidence="8">Sodium-phosphate symporter.</text>
</comment>
<dbReference type="PANTHER" id="PTHR11101">
    <property type="entry name" value="PHOSPHATE TRANSPORTER"/>
    <property type="match status" value="1"/>
</dbReference>
<feature type="region of interest" description="Disordered" evidence="9">
    <location>
        <begin position="461"/>
        <end position="496"/>
    </location>
</feature>